<feature type="transmembrane region" description="Helical" evidence="1">
    <location>
        <begin position="48"/>
        <end position="69"/>
    </location>
</feature>
<keyword evidence="1" id="KW-1133">Transmembrane helix</keyword>
<evidence type="ECO:0000256" key="1">
    <source>
        <dbReference type="SAM" id="Phobius"/>
    </source>
</evidence>
<keyword evidence="1" id="KW-0812">Transmembrane</keyword>
<dbReference type="Proteomes" id="UP000694892">
    <property type="component" value="Chromosome 9_10L"/>
</dbReference>
<name>A0A974C0G3_XENLA</name>
<gene>
    <name evidence="2" type="ORF">XELAEV_18045354mg</name>
</gene>
<evidence type="ECO:0000313" key="2">
    <source>
        <dbReference type="EMBL" id="OCT64252.1"/>
    </source>
</evidence>
<dbReference type="AlphaFoldDB" id="A0A974C0G3"/>
<proteinExistence type="predicted"/>
<keyword evidence="1" id="KW-0472">Membrane</keyword>
<organism evidence="2 3">
    <name type="scientific">Xenopus laevis</name>
    <name type="common">African clawed frog</name>
    <dbReference type="NCBI Taxonomy" id="8355"/>
    <lineage>
        <taxon>Eukaryota</taxon>
        <taxon>Metazoa</taxon>
        <taxon>Chordata</taxon>
        <taxon>Craniata</taxon>
        <taxon>Vertebrata</taxon>
        <taxon>Euteleostomi</taxon>
        <taxon>Amphibia</taxon>
        <taxon>Batrachia</taxon>
        <taxon>Anura</taxon>
        <taxon>Pipoidea</taxon>
        <taxon>Pipidae</taxon>
        <taxon>Xenopodinae</taxon>
        <taxon>Xenopus</taxon>
        <taxon>Xenopus</taxon>
    </lineage>
</organism>
<evidence type="ECO:0000313" key="3">
    <source>
        <dbReference type="Proteomes" id="UP000694892"/>
    </source>
</evidence>
<dbReference type="EMBL" id="CM004482">
    <property type="protein sequence ID" value="OCT64252.1"/>
    <property type="molecule type" value="Genomic_DNA"/>
</dbReference>
<reference evidence="3" key="1">
    <citation type="journal article" date="2016" name="Nature">
        <title>Genome evolution in the allotetraploid frog Xenopus laevis.</title>
        <authorList>
            <person name="Session A.M."/>
            <person name="Uno Y."/>
            <person name="Kwon T."/>
            <person name="Chapman J.A."/>
            <person name="Toyoda A."/>
            <person name="Takahashi S."/>
            <person name="Fukui A."/>
            <person name="Hikosaka A."/>
            <person name="Suzuki A."/>
            <person name="Kondo M."/>
            <person name="van Heeringen S.J."/>
            <person name="Quigley I."/>
            <person name="Heinz S."/>
            <person name="Ogino H."/>
            <person name="Ochi H."/>
            <person name="Hellsten U."/>
            <person name="Lyons J.B."/>
            <person name="Simakov O."/>
            <person name="Putnam N."/>
            <person name="Stites J."/>
            <person name="Kuroki Y."/>
            <person name="Tanaka T."/>
            <person name="Michiue T."/>
            <person name="Watanabe M."/>
            <person name="Bogdanovic O."/>
            <person name="Lister R."/>
            <person name="Georgiou G."/>
            <person name="Paranjpe S.S."/>
            <person name="van Kruijsbergen I."/>
            <person name="Shu S."/>
            <person name="Carlson J."/>
            <person name="Kinoshita T."/>
            <person name="Ohta Y."/>
            <person name="Mawaribuchi S."/>
            <person name="Jenkins J."/>
            <person name="Grimwood J."/>
            <person name="Schmutz J."/>
            <person name="Mitros T."/>
            <person name="Mozaffari S.V."/>
            <person name="Suzuki Y."/>
            <person name="Haramoto Y."/>
            <person name="Yamamoto T.S."/>
            <person name="Takagi C."/>
            <person name="Heald R."/>
            <person name="Miller K."/>
            <person name="Haudenschild C."/>
            <person name="Kitzman J."/>
            <person name="Nakayama T."/>
            <person name="Izutsu Y."/>
            <person name="Robert J."/>
            <person name="Fortriede J."/>
            <person name="Burns K."/>
            <person name="Lotay V."/>
            <person name="Karimi K."/>
            <person name="Yasuoka Y."/>
            <person name="Dichmann D.S."/>
            <person name="Flajnik M.F."/>
            <person name="Houston D.W."/>
            <person name="Shendure J."/>
            <person name="DuPasquier L."/>
            <person name="Vize P.D."/>
            <person name="Zorn A.M."/>
            <person name="Ito M."/>
            <person name="Marcotte E.M."/>
            <person name="Wallingford J.B."/>
            <person name="Ito Y."/>
            <person name="Asashima M."/>
            <person name="Ueno N."/>
            <person name="Matsuda Y."/>
            <person name="Veenstra G.J."/>
            <person name="Fujiyama A."/>
            <person name="Harland R.M."/>
            <person name="Taira M."/>
            <person name="Rokhsar D.S."/>
        </authorList>
    </citation>
    <scope>NUCLEOTIDE SEQUENCE [LARGE SCALE GENOMIC DNA]</scope>
    <source>
        <strain evidence="3">J</strain>
    </source>
</reference>
<accession>A0A974C0G3</accession>
<sequence>MFLHIRFVKVSTLKEFLGSNTMHFAPTSSNQLSGSLCWLGYLLTTKQTFATCITVVSISIFIHFLCYYWI</sequence>
<protein>
    <submittedName>
        <fullName evidence="2">Uncharacterized protein</fullName>
    </submittedName>
</protein>